<dbReference type="InterPro" id="IPR003593">
    <property type="entry name" value="AAA+_ATPase"/>
</dbReference>
<name>A0A0H5AYK9_9PSED</name>
<dbReference type="EMBL" id="CP011507">
    <property type="protein sequence ID" value="AKS09662.1"/>
    <property type="molecule type" value="Genomic_DNA"/>
</dbReference>
<evidence type="ECO:0000256" key="7">
    <source>
        <dbReference type="ARBA" id="ARBA00058018"/>
    </source>
</evidence>
<dbReference type="RefSeq" id="WP_049712946.1">
    <property type="nucleotide sequence ID" value="NZ_CP011507.1"/>
</dbReference>
<evidence type="ECO:0000256" key="2">
    <source>
        <dbReference type="ARBA" id="ARBA00022448"/>
    </source>
</evidence>
<sequence>MNLIEIRDLSVAFSGQTVVRNLSLDVRPGECLALVGESGSGKSVTAHSILQLLPEACTQTTGSVKYRGQELIGASAATLQKLRGNRIAMIFQEPMTSLNPLHSIEKQIGETLLLHKGLGGKAAQARILELLELVGIQKPQERLKAYPHQLSGGQRQRVMIAMALACEPELLIADEPTTALDVTVQRKILLLLKSLQQRLGMSLLLISHDLNLVRSIAQRVCVMRAGEIVEQADCQTLFNTPQHPYSRLLLDAEPAGDALCSDERETVLQVDDLTVQFPLSSGLFRRKTYLRAVDGISLSVQRGKTLGIVGESGSGKSTLGQAILRLLDSTGSIRFQGAALDPLNNQQMRPWRKQMQVVFQDPYGSLSPRMTVEQIISEGLEVHAPCSLADRDAQVIQVLKDVGLDPASRHRYPHEFSGGQRQRIAIARALVLKPALMLLDEPTSALDRTVQKQVVALLRELQEKYGLTYLFISHDLAVVRAMAHDMIVIKDGKVVEAGASHQVFDSPQHAYTKELLAAAHIPL</sequence>
<dbReference type="PROSITE" id="PS00211">
    <property type="entry name" value="ABC_TRANSPORTER_1"/>
    <property type="match status" value="2"/>
</dbReference>
<dbReference type="GO" id="GO:0016887">
    <property type="term" value="F:ATP hydrolysis activity"/>
    <property type="evidence" value="ECO:0007669"/>
    <property type="project" value="InterPro"/>
</dbReference>
<dbReference type="PANTHER" id="PTHR43776:SF7">
    <property type="entry name" value="D,D-DIPEPTIDE TRANSPORT ATP-BINDING PROTEIN DDPF-RELATED"/>
    <property type="match status" value="1"/>
</dbReference>
<feature type="domain" description="ABC transporter" evidence="9">
    <location>
        <begin position="4"/>
        <end position="250"/>
    </location>
</feature>
<evidence type="ECO:0000256" key="5">
    <source>
        <dbReference type="ARBA" id="ARBA00038852"/>
    </source>
</evidence>
<comment type="function">
    <text evidence="7">Part of the ABC transporter DppABCDF involved in the uptake of various di/tripeptides. Is also involved in the uptake of phaseolotoxin, a toxic tripeptide inhibiting the enzyme ornithine carbamoyltransferase. Responsible for energy coupling to the transport system.</text>
</comment>
<dbReference type="InterPro" id="IPR017871">
    <property type="entry name" value="ABC_transporter-like_CS"/>
</dbReference>
<dbReference type="InterPro" id="IPR027417">
    <property type="entry name" value="P-loop_NTPase"/>
</dbReference>
<dbReference type="AlphaFoldDB" id="A0A0H5AYK9"/>
<dbReference type="InterPro" id="IPR003439">
    <property type="entry name" value="ABC_transporter-like_ATP-bd"/>
</dbReference>
<dbReference type="PROSITE" id="PS50893">
    <property type="entry name" value="ABC_TRANSPORTER_2"/>
    <property type="match status" value="2"/>
</dbReference>
<dbReference type="PANTHER" id="PTHR43776">
    <property type="entry name" value="TRANSPORT ATP-BINDING PROTEIN"/>
    <property type="match status" value="1"/>
</dbReference>
<reference evidence="10 11" key="1">
    <citation type="journal article" date="2015" name="Genome Announc.">
        <title>Complete Genome Sequence of the Rhizobacterium Pseudomonas trivialis Strain IHBB745 with Multiple Plant Growth-Promoting Activities and Tolerance to Desiccation and Alkalinity.</title>
        <authorList>
            <person name="Gulati A."/>
            <person name="Swarnkar M.K."/>
            <person name="Vyas P."/>
            <person name="Rahi P."/>
            <person name="Thakur R."/>
            <person name="Thakur N."/>
            <person name="Singh A.K."/>
        </authorList>
    </citation>
    <scope>NUCLEOTIDE SEQUENCE [LARGE SCALE GENOMIC DNA]</scope>
    <source>
        <strain evidence="11">745</strain>
    </source>
</reference>
<organism evidence="10 11">
    <name type="scientific">Pseudomonas trivialis</name>
    <dbReference type="NCBI Taxonomy" id="200450"/>
    <lineage>
        <taxon>Bacteria</taxon>
        <taxon>Pseudomonadati</taxon>
        <taxon>Pseudomonadota</taxon>
        <taxon>Gammaproteobacteria</taxon>
        <taxon>Pseudomonadales</taxon>
        <taxon>Pseudomonadaceae</taxon>
        <taxon>Pseudomonas</taxon>
    </lineage>
</organism>
<dbReference type="FunFam" id="3.40.50.300:FF:000016">
    <property type="entry name" value="Oligopeptide ABC transporter ATP-binding component"/>
    <property type="match status" value="2"/>
</dbReference>
<dbReference type="OrthoDB" id="9784450at2"/>
<evidence type="ECO:0000259" key="9">
    <source>
        <dbReference type="PROSITE" id="PS50893"/>
    </source>
</evidence>
<evidence type="ECO:0000313" key="11">
    <source>
        <dbReference type="Proteomes" id="UP000036608"/>
    </source>
</evidence>
<dbReference type="SUPFAM" id="SSF52540">
    <property type="entry name" value="P-loop containing nucleoside triphosphate hydrolases"/>
    <property type="match status" value="2"/>
</dbReference>
<evidence type="ECO:0000313" key="10">
    <source>
        <dbReference type="EMBL" id="AKS09662.1"/>
    </source>
</evidence>
<evidence type="ECO:0000256" key="4">
    <source>
        <dbReference type="ARBA" id="ARBA00022840"/>
    </source>
</evidence>
<dbReference type="SMART" id="SM00382">
    <property type="entry name" value="AAA"/>
    <property type="match status" value="2"/>
</dbReference>
<dbReference type="GO" id="GO:0055085">
    <property type="term" value="P:transmembrane transport"/>
    <property type="evidence" value="ECO:0007669"/>
    <property type="project" value="UniProtKB-ARBA"/>
</dbReference>
<dbReference type="InterPro" id="IPR013563">
    <property type="entry name" value="Oligopep_ABC_C"/>
</dbReference>
<keyword evidence="3" id="KW-0547">Nucleotide-binding</keyword>
<dbReference type="Pfam" id="PF08352">
    <property type="entry name" value="oligo_HPY"/>
    <property type="match status" value="2"/>
</dbReference>
<keyword evidence="2" id="KW-0813">Transport</keyword>
<reference evidence="11" key="2">
    <citation type="submission" date="2015-05" db="EMBL/GenBank/DDBJ databases">
        <authorList>
            <person name="Swarnkar M.K."/>
            <person name="Vyas P."/>
            <person name="Rahi P."/>
            <person name="Thakur R."/>
            <person name="Thakur N."/>
            <person name="Singh A.K."/>
            <person name="Gulati A."/>
        </authorList>
    </citation>
    <scope>NUCLEOTIDE SEQUENCE [LARGE SCALE GENOMIC DNA]</scope>
    <source>
        <strain evidence="11">745</strain>
    </source>
</reference>
<evidence type="ECO:0000256" key="6">
    <source>
        <dbReference type="ARBA" id="ARBA00047356"/>
    </source>
</evidence>
<proteinExistence type="inferred from homology"/>
<dbReference type="GO" id="GO:0015833">
    <property type="term" value="P:peptide transport"/>
    <property type="evidence" value="ECO:0007669"/>
    <property type="project" value="InterPro"/>
</dbReference>
<gene>
    <name evidence="10" type="ORF">AA957_27290</name>
</gene>
<dbReference type="NCBIfam" id="NF007739">
    <property type="entry name" value="PRK10419.1"/>
    <property type="match status" value="2"/>
</dbReference>
<dbReference type="Pfam" id="PF00005">
    <property type="entry name" value="ABC_tran"/>
    <property type="match status" value="2"/>
</dbReference>
<dbReference type="KEGG" id="ptv:AA957_27290"/>
<feature type="domain" description="ABC transporter" evidence="9">
    <location>
        <begin position="268"/>
        <end position="516"/>
    </location>
</feature>
<comment type="similarity">
    <text evidence="1">Belongs to the ABC transporter superfamily.</text>
</comment>
<accession>A0A0H5AYK9</accession>
<dbReference type="InterPro" id="IPR050319">
    <property type="entry name" value="ABC_transp_ATP-bind"/>
</dbReference>
<dbReference type="Gene3D" id="3.40.50.300">
    <property type="entry name" value="P-loop containing nucleotide triphosphate hydrolases"/>
    <property type="match status" value="2"/>
</dbReference>
<dbReference type="Proteomes" id="UP000036608">
    <property type="component" value="Chromosome"/>
</dbReference>
<evidence type="ECO:0000256" key="1">
    <source>
        <dbReference type="ARBA" id="ARBA00005417"/>
    </source>
</evidence>
<protein>
    <recommendedName>
        <fullName evidence="5">ABC-type dipeptide transporter</fullName>
        <ecNumber evidence="5">7.4.2.9</ecNumber>
    </recommendedName>
</protein>
<dbReference type="NCBIfam" id="NF008453">
    <property type="entry name" value="PRK11308.1"/>
    <property type="match status" value="2"/>
</dbReference>
<comment type="subunit">
    <text evidence="8">The complex is composed of two ATP-binding proteins (DppD and DppF), two transmembrane proteins (DppB and DppC) and a solute-binding protein (DppA1-A5). Five orthologous SBPs (DppA1-A5) are present in P.aeruginosa, which increases the substrate specificity of the DppBCDF transporter.</text>
</comment>
<comment type="catalytic activity">
    <reaction evidence="6">
        <text>a dipeptide(out) + ATP + H2O = a dipeptide(in) + ADP + phosphate + H(+)</text>
        <dbReference type="Rhea" id="RHEA:23120"/>
        <dbReference type="ChEBI" id="CHEBI:15377"/>
        <dbReference type="ChEBI" id="CHEBI:15378"/>
        <dbReference type="ChEBI" id="CHEBI:30616"/>
        <dbReference type="ChEBI" id="CHEBI:43474"/>
        <dbReference type="ChEBI" id="CHEBI:90799"/>
        <dbReference type="ChEBI" id="CHEBI:456216"/>
        <dbReference type="EC" id="7.4.2.9"/>
    </reaction>
</comment>
<dbReference type="GO" id="GO:0005524">
    <property type="term" value="F:ATP binding"/>
    <property type="evidence" value="ECO:0007669"/>
    <property type="project" value="UniProtKB-KW"/>
</dbReference>
<keyword evidence="4 10" id="KW-0067">ATP-binding</keyword>
<dbReference type="CDD" id="cd03257">
    <property type="entry name" value="ABC_NikE_OppD_transporters"/>
    <property type="match status" value="2"/>
</dbReference>
<dbReference type="PATRIC" id="fig|200450.3.peg.5606"/>
<evidence type="ECO:0000256" key="8">
    <source>
        <dbReference type="ARBA" id="ARBA00065473"/>
    </source>
</evidence>
<dbReference type="EC" id="7.4.2.9" evidence="5"/>
<evidence type="ECO:0000256" key="3">
    <source>
        <dbReference type="ARBA" id="ARBA00022741"/>
    </source>
</evidence>